<dbReference type="Pfam" id="PF00724">
    <property type="entry name" value="Oxidored_FMN"/>
    <property type="match status" value="1"/>
</dbReference>
<dbReference type="GO" id="GO:0016491">
    <property type="term" value="F:oxidoreductase activity"/>
    <property type="evidence" value="ECO:0007669"/>
    <property type="project" value="UniProtKB-KW"/>
</dbReference>
<evidence type="ECO:0000256" key="1">
    <source>
        <dbReference type="ARBA" id="ARBA00022630"/>
    </source>
</evidence>
<keyword evidence="1" id="KW-0285">Flavoprotein</keyword>
<dbReference type="PANTHER" id="PTHR43656">
    <property type="entry name" value="BINDING OXIDOREDUCTASE, PUTATIVE (AFU_ORTHOLOGUE AFUA_2G08260)-RELATED"/>
    <property type="match status" value="1"/>
</dbReference>
<accession>A0A290Z481</accession>
<dbReference type="KEGG" id="apre:CNX65_11285"/>
<dbReference type="InterPro" id="IPR001155">
    <property type="entry name" value="OxRdtase_FMN_N"/>
</dbReference>
<dbReference type="InterPro" id="IPR051799">
    <property type="entry name" value="NADH_flavin_oxidoreductase"/>
</dbReference>
<proteinExistence type="predicted"/>
<gene>
    <name evidence="4" type="ORF">CNX65_11285</name>
</gene>
<dbReference type="PANTHER" id="PTHR43656:SF2">
    <property type="entry name" value="BINDING OXIDOREDUCTASE, PUTATIVE (AFU_ORTHOLOGUE AFUA_2G08260)-RELATED"/>
    <property type="match status" value="1"/>
</dbReference>
<evidence type="ECO:0000256" key="2">
    <source>
        <dbReference type="ARBA" id="ARBA00023002"/>
    </source>
</evidence>
<sequence length="413" mass="43593">MGGTGEVVAALGDPLRLASGSVLPNRVAKAALEEFLAVDGQLPGDELIALYRRWARGGAGLLITGHVMVDGRAVADPRDVVLEAGTDLEPFRRWASAARSGGGQVWMQINHPGRVVFADQGGLAWSASAKRVEMGTFTRLYATPVAMTGEQIAEVVTRFADTAAQAERAGFDGVEVHAAHGYLIGQFLSPLVNRRTDGHGGDLAARARLLLEVVAAVRGAVSPGFAVGVKLNTADFQRGGFQPRDAAEVIGMLSGAGVDLVELSGGSLESLAIMGHAADESTLAREAYFLDAASSILADAPLPVMITGGVRRLPVARRVLESGASVVGVGTALAVDPDLPRAWTRGDEAEAAPVRVNWPDKKLSSAAVQALVHARMEDLAADRERSTGPLRALLTERLRRRPALRRYRKWGKA</sequence>
<dbReference type="Proteomes" id="UP000218505">
    <property type="component" value="Chromosome"/>
</dbReference>
<dbReference type="SUPFAM" id="SSF51395">
    <property type="entry name" value="FMN-linked oxidoreductases"/>
    <property type="match status" value="1"/>
</dbReference>
<evidence type="ECO:0000259" key="3">
    <source>
        <dbReference type="Pfam" id="PF00724"/>
    </source>
</evidence>
<dbReference type="GO" id="GO:0010181">
    <property type="term" value="F:FMN binding"/>
    <property type="evidence" value="ECO:0007669"/>
    <property type="project" value="InterPro"/>
</dbReference>
<organism evidence="4 5">
    <name type="scientific">Actinosynnema pretiosum</name>
    <dbReference type="NCBI Taxonomy" id="42197"/>
    <lineage>
        <taxon>Bacteria</taxon>
        <taxon>Bacillati</taxon>
        <taxon>Actinomycetota</taxon>
        <taxon>Actinomycetes</taxon>
        <taxon>Pseudonocardiales</taxon>
        <taxon>Pseudonocardiaceae</taxon>
        <taxon>Actinosynnema</taxon>
    </lineage>
</organism>
<dbReference type="AlphaFoldDB" id="A0A290Z481"/>
<evidence type="ECO:0000313" key="4">
    <source>
        <dbReference type="EMBL" id="ATE53808.1"/>
    </source>
</evidence>
<dbReference type="EMBL" id="CP023445">
    <property type="protein sequence ID" value="ATE53808.1"/>
    <property type="molecule type" value="Genomic_DNA"/>
</dbReference>
<protein>
    <submittedName>
        <fullName evidence="4">2,4-dienoyl-CoA reductase</fullName>
    </submittedName>
</protein>
<name>A0A290Z481_9PSEU</name>
<dbReference type="Gene3D" id="3.20.20.70">
    <property type="entry name" value="Aldolase class I"/>
    <property type="match status" value="1"/>
</dbReference>
<evidence type="ECO:0000313" key="5">
    <source>
        <dbReference type="Proteomes" id="UP000218505"/>
    </source>
</evidence>
<keyword evidence="2" id="KW-0560">Oxidoreductase</keyword>
<reference evidence="4" key="1">
    <citation type="submission" date="2017-09" db="EMBL/GenBank/DDBJ databases">
        <title>Complete Genome Sequence of ansamitocin-producing Bacterium Actinosynnema pretiosum X47.</title>
        <authorList>
            <person name="Cao G."/>
            <person name="Zong G."/>
            <person name="Zhong C."/>
            <person name="Fu J."/>
        </authorList>
    </citation>
    <scope>NUCLEOTIDE SEQUENCE [LARGE SCALE GENOMIC DNA]</scope>
    <source>
        <strain evidence="4">X47</strain>
    </source>
</reference>
<feature type="domain" description="NADH:flavin oxidoreductase/NADH oxidase N-terminal" evidence="3">
    <location>
        <begin position="14"/>
        <end position="342"/>
    </location>
</feature>
<keyword evidence="5" id="KW-1185">Reference proteome</keyword>
<dbReference type="InterPro" id="IPR013785">
    <property type="entry name" value="Aldolase_TIM"/>
</dbReference>